<dbReference type="Proteomes" id="UP000664534">
    <property type="component" value="Unassembled WGS sequence"/>
</dbReference>
<dbReference type="OrthoDB" id="10465926at2759"/>
<organism evidence="1 2">
    <name type="scientific">Imshaugia aleurites</name>
    <dbReference type="NCBI Taxonomy" id="172621"/>
    <lineage>
        <taxon>Eukaryota</taxon>
        <taxon>Fungi</taxon>
        <taxon>Dikarya</taxon>
        <taxon>Ascomycota</taxon>
        <taxon>Pezizomycotina</taxon>
        <taxon>Lecanoromycetes</taxon>
        <taxon>OSLEUM clade</taxon>
        <taxon>Lecanoromycetidae</taxon>
        <taxon>Lecanorales</taxon>
        <taxon>Lecanorineae</taxon>
        <taxon>Parmeliaceae</taxon>
        <taxon>Imshaugia</taxon>
    </lineage>
</organism>
<name>A0A8H3FYQ7_9LECA</name>
<evidence type="ECO:0000313" key="1">
    <source>
        <dbReference type="EMBL" id="CAF9933453.1"/>
    </source>
</evidence>
<accession>A0A8H3FYQ7</accession>
<dbReference type="EMBL" id="CAJPDT010000070">
    <property type="protein sequence ID" value="CAF9933453.1"/>
    <property type="molecule type" value="Genomic_DNA"/>
</dbReference>
<reference evidence="1" key="1">
    <citation type="submission" date="2021-03" db="EMBL/GenBank/DDBJ databases">
        <authorList>
            <person name="Tagirdzhanova G."/>
        </authorList>
    </citation>
    <scope>NUCLEOTIDE SEQUENCE</scope>
</reference>
<proteinExistence type="predicted"/>
<protein>
    <submittedName>
        <fullName evidence="1">Uncharacterized protein</fullName>
    </submittedName>
</protein>
<evidence type="ECO:0000313" key="2">
    <source>
        <dbReference type="Proteomes" id="UP000664534"/>
    </source>
</evidence>
<dbReference type="AlphaFoldDB" id="A0A8H3FYQ7"/>
<keyword evidence="2" id="KW-1185">Reference proteome</keyword>
<sequence length="206" mass="23318">MPFLEIQRECEGKSSSEYRLMIWETALSLYEKATKDDIMCIIPLAAEAANGKVLPLEILDLIYDMLFSNKEWISHRLRNNEQVEHDDYFLNSTQRGQVFIEDIIERQPKKKRWALKVDNPQNEYSKRSSRAQKQSLSQKMLDENELAKMKDPAEQSTSCPALEPAESFQGLLGASKVVASSLSIHASGSAVSCSTEEMTGRSNQNP</sequence>
<comment type="caution">
    <text evidence="1">The sequence shown here is derived from an EMBL/GenBank/DDBJ whole genome shotgun (WGS) entry which is preliminary data.</text>
</comment>
<gene>
    <name evidence="1" type="ORF">IMSHALPRED_009368</name>
</gene>